<dbReference type="GO" id="GO:0008289">
    <property type="term" value="F:lipid binding"/>
    <property type="evidence" value="ECO:0007669"/>
    <property type="project" value="UniProtKB-KW"/>
</dbReference>
<name>A0A2V1MYW5_9LACO</name>
<dbReference type="Gene3D" id="3.30.1180.10">
    <property type="match status" value="1"/>
</dbReference>
<sequence length="292" mass="31681">MVNKSNRIAVIVDSCSDVPDDLMAKYDMVLIPMTISFRDRVYQDRITISPEQFYQRLETEIPMTASPTGKVIDNAFDRVAASGYDHVIVVTISSALSGTNQEIRLIAQMHDELDVTVVDTKNIGIGSGLVAIYAAQLIEAGWEYSAILEELDRIIPQTHVFVYVPTLSYLAKGGRIGKMAGLAGSVLDIRPVISTDADGGFYSAAKGRGEKRTLKQMRQLVEDQIGSANRFNLAVADGANRPLATKIADQLVDQYPTAEHLYTGDISPALGVHTGPGLVGIVVQVLDEIGEE</sequence>
<dbReference type="PANTHER" id="PTHR33434:SF2">
    <property type="entry name" value="FATTY ACID-BINDING PROTEIN TM_1468"/>
    <property type="match status" value="1"/>
</dbReference>
<evidence type="ECO:0000256" key="2">
    <source>
        <dbReference type="ARBA" id="ARBA00023121"/>
    </source>
</evidence>
<dbReference type="Proteomes" id="UP000245080">
    <property type="component" value="Unassembled WGS sequence"/>
</dbReference>
<reference evidence="3 4" key="1">
    <citation type="journal article" date="2018" name="Int. J. Syst. Evol. Microbiol.">
        <title>Lactobacillus bambusae sp. nov., isolated from a traditional fermented Ma-bamboo shoots of Taiwan.</title>
        <authorList>
            <person name="Wang L.-T."/>
        </authorList>
    </citation>
    <scope>NUCLEOTIDE SEQUENCE [LARGE SCALE GENOMIC DNA]</scope>
    <source>
        <strain evidence="3 4">BS-W1</strain>
    </source>
</reference>
<dbReference type="PANTHER" id="PTHR33434">
    <property type="entry name" value="DEGV DOMAIN-CONTAINING PROTEIN DR_1986-RELATED"/>
    <property type="match status" value="1"/>
</dbReference>
<accession>A0A2V1MYW5</accession>
<comment type="caution">
    <text evidence="3">The sequence shown here is derived from an EMBL/GenBank/DDBJ whole genome shotgun (WGS) entry which is preliminary data.</text>
</comment>
<evidence type="ECO:0000313" key="3">
    <source>
        <dbReference type="EMBL" id="PWG00201.1"/>
    </source>
</evidence>
<dbReference type="InterPro" id="IPR050270">
    <property type="entry name" value="DegV_domain_contain"/>
</dbReference>
<keyword evidence="4" id="KW-1185">Reference proteome</keyword>
<dbReference type="AlphaFoldDB" id="A0A2V1MYW5"/>
<gene>
    <name evidence="3" type="ORF">DCM90_04510</name>
</gene>
<dbReference type="Gene3D" id="3.40.50.10170">
    <property type="match status" value="1"/>
</dbReference>
<dbReference type="OrthoDB" id="5429275at2"/>
<proteinExistence type="predicted"/>
<dbReference type="InterPro" id="IPR003797">
    <property type="entry name" value="DegV"/>
</dbReference>
<dbReference type="SUPFAM" id="SSF82549">
    <property type="entry name" value="DAK1/DegV-like"/>
    <property type="match status" value="1"/>
</dbReference>
<dbReference type="NCBIfam" id="TIGR00762">
    <property type="entry name" value="DegV"/>
    <property type="match status" value="1"/>
</dbReference>
<evidence type="ECO:0000256" key="1">
    <source>
        <dbReference type="ARBA" id="ARBA00003238"/>
    </source>
</evidence>
<dbReference type="RefSeq" id="WP_109250148.1">
    <property type="nucleotide sequence ID" value="NZ_QCXQ01000002.1"/>
</dbReference>
<protein>
    <submittedName>
        <fullName evidence="3">DegV family protein</fullName>
    </submittedName>
</protein>
<dbReference type="InterPro" id="IPR043168">
    <property type="entry name" value="DegV_C"/>
</dbReference>
<dbReference type="PROSITE" id="PS51482">
    <property type="entry name" value="DEGV"/>
    <property type="match status" value="1"/>
</dbReference>
<evidence type="ECO:0000313" key="4">
    <source>
        <dbReference type="Proteomes" id="UP000245080"/>
    </source>
</evidence>
<keyword evidence="2" id="KW-0446">Lipid-binding</keyword>
<dbReference type="Pfam" id="PF02645">
    <property type="entry name" value="DegV"/>
    <property type="match status" value="1"/>
</dbReference>
<comment type="function">
    <text evidence="1">May bind long-chain fatty acids, such as palmitate, and may play a role in lipid transport or fatty acid metabolism.</text>
</comment>
<dbReference type="EMBL" id="QCXQ01000002">
    <property type="protein sequence ID" value="PWG00201.1"/>
    <property type="molecule type" value="Genomic_DNA"/>
</dbReference>
<organism evidence="3 4">
    <name type="scientific">Levilactobacillus bambusae</name>
    <dbReference type="NCBI Taxonomy" id="2024736"/>
    <lineage>
        <taxon>Bacteria</taxon>
        <taxon>Bacillati</taxon>
        <taxon>Bacillota</taxon>
        <taxon>Bacilli</taxon>
        <taxon>Lactobacillales</taxon>
        <taxon>Lactobacillaceae</taxon>
        <taxon>Levilactobacillus</taxon>
    </lineage>
</organism>